<dbReference type="PRINTS" id="PR00237">
    <property type="entry name" value="GPCRRHODOPSN"/>
</dbReference>
<feature type="transmembrane region" description="Helical" evidence="11">
    <location>
        <begin position="12"/>
        <end position="32"/>
    </location>
</feature>
<comment type="subcellular location">
    <subcellularLocation>
        <location evidence="1">Cell membrane</location>
        <topology evidence="1">Multi-pass membrane protein</topology>
    </subcellularLocation>
</comment>
<keyword evidence="7 10" id="KW-0675">Receptor</keyword>
<feature type="transmembrane region" description="Helical" evidence="11">
    <location>
        <begin position="124"/>
        <end position="145"/>
    </location>
</feature>
<proteinExistence type="inferred from homology"/>
<evidence type="ECO:0000256" key="10">
    <source>
        <dbReference type="RuleBase" id="RU000688"/>
    </source>
</evidence>
<dbReference type="Proteomes" id="UP001626550">
    <property type="component" value="Unassembled WGS sequence"/>
</dbReference>
<feature type="transmembrane region" description="Helical" evidence="11">
    <location>
        <begin position="235"/>
        <end position="259"/>
    </location>
</feature>
<dbReference type="PANTHER" id="PTHR24248:SF174">
    <property type="entry name" value="TYRAMINE_OCTOPAMINE RECEPTOR"/>
    <property type="match status" value="1"/>
</dbReference>
<keyword evidence="2" id="KW-1003">Cell membrane</keyword>
<dbReference type="PROSITE" id="PS50262">
    <property type="entry name" value="G_PROTEIN_RECEP_F1_2"/>
    <property type="match status" value="1"/>
</dbReference>
<evidence type="ECO:0000256" key="8">
    <source>
        <dbReference type="ARBA" id="ARBA00023180"/>
    </source>
</evidence>
<dbReference type="AlphaFoldDB" id="A0ABD2PXD3"/>
<evidence type="ECO:0000256" key="5">
    <source>
        <dbReference type="ARBA" id="ARBA00023040"/>
    </source>
</evidence>
<gene>
    <name evidence="13" type="ORF">Ciccas_009321</name>
</gene>
<comment type="similarity">
    <text evidence="10">Belongs to the G-protein coupled receptor 1 family.</text>
</comment>
<evidence type="ECO:0000259" key="12">
    <source>
        <dbReference type="PROSITE" id="PS50262"/>
    </source>
</evidence>
<dbReference type="EMBL" id="JBJKFK010001860">
    <property type="protein sequence ID" value="KAL3312092.1"/>
    <property type="molecule type" value="Genomic_DNA"/>
</dbReference>
<dbReference type="SMART" id="SM01381">
    <property type="entry name" value="7TM_GPCR_Srsx"/>
    <property type="match status" value="1"/>
</dbReference>
<comment type="caution">
    <text evidence="13">The sequence shown here is derived from an EMBL/GenBank/DDBJ whole genome shotgun (WGS) entry which is preliminary data.</text>
</comment>
<evidence type="ECO:0000313" key="13">
    <source>
        <dbReference type="EMBL" id="KAL3312092.1"/>
    </source>
</evidence>
<dbReference type="Pfam" id="PF00001">
    <property type="entry name" value="7tm_1"/>
    <property type="match status" value="1"/>
</dbReference>
<dbReference type="Gene3D" id="1.20.1070.10">
    <property type="entry name" value="Rhodopsin 7-helix transmembrane proteins"/>
    <property type="match status" value="1"/>
</dbReference>
<organism evidence="13 14">
    <name type="scientific">Cichlidogyrus casuarinus</name>
    <dbReference type="NCBI Taxonomy" id="1844966"/>
    <lineage>
        <taxon>Eukaryota</taxon>
        <taxon>Metazoa</taxon>
        <taxon>Spiralia</taxon>
        <taxon>Lophotrochozoa</taxon>
        <taxon>Platyhelminthes</taxon>
        <taxon>Monogenea</taxon>
        <taxon>Monopisthocotylea</taxon>
        <taxon>Dactylogyridea</taxon>
        <taxon>Ancyrocephalidae</taxon>
        <taxon>Cichlidogyrus</taxon>
    </lineage>
</organism>
<dbReference type="PANTHER" id="PTHR24248">
    <property type="entry name" value="ADRENERGIC RECEPTOR-RELATED G-PROTEIN COUPLED RECEPTOR"/>
    <property type="match status" value="1"/>
</dbReference>
<dbReference type="InterPro" id="IPR017452">
    <property type="entry name" value="GPCR_Rhodpsn_7TM"/>
</dbReference>
<dbReference type="PROSITE" id="PS00237">
    <property type="entry name" value="G_PROTEIN_RECEP_F1_1"/>
    <property type="match status" value="1"/>
</dbReference>
<evidence type="ECO:0000256" key="9">
    <source>
        <dbReference type="ARBA" id="ARBA00023224"/>
    </source>
</evidence>
<evidence type="ECO:0000256" key="1">
    <source>
        <dbReference type="ARBA" id="ARBA00004651"/>
    </source>
</evidence>
<feature type="domain" description="G-protein coupled receptors family 1 profile" evidence="12">
    <location>
        <begin position="24"/>
        <end position="290"/>
    </location>
</feature>
<feature type="transmembrane region" description="Helical" evidence="11">
    <location>
        <begin position="44"/>
        <end position="63"/>
    </location>
</feature>
<keyword evidence="5 10" id="KW-0297">G-protein coupled receptor</keyword>
<dbReference type="GO" id="GO:0004930">
    <property type="term" value="F:G protein-coupled receptor activity"/>
    <property type="evidence" value="ECO:0007669"/>
    <property type="project" value="UniProtKB-KW"/>
</dbReference>
<protein>
    <recommendedName>
        <fullName evidence="12">G-protein coupled receptors family 1 profile domain-containing protein</fullName>
    </recommendedName>
</protein>
<keyword evidence="14" id="KW-1185">Reference proteome</keyword>
<dbReference type="SUPFAM" id="SSF81321">
    <property type="entry name" value="Family A G protein-coupled receptor-like"/>
    <property type="match status" value="1"/>
</dbReference>
<feature type="transmembrane region" description="Helical" evidence="11">
    <location>
        <begin position="75"/>
        <end position="103"/>
    </location>
</feature>
<reference evidence="13 14" key="1">
    <citation type="submission" date="2024-11" db="EMBL/GenBank/DDBJ databases">
        <title>Adaptive evolution of stress response genes in parasites aligns with host niche diversity.</title>
        <authorList>
            <person name="Hahn C."/>
            <person name="Resl P."/>
        </authorList>
    </citation>
    <scope>NUCLEOTIDE SEQUENCE [LARGE SCALE GENOMIC DNA]</scope>
    <source>
        <strain evidence="13">EGGRZ-B1_66</strain>
        <tissue evidence="13">Body</tissue>
    </source>
</reference>
<evidence type="ECO:0000256" key="11">
    <source>
        <dbReference type="SAM" id="Phobius"/>
    </source>
</evidence>
<keyword evidence="6 11" id="KW-0472">Membrane</keyword>
<dbReference type="GO" id="GO:0005886">
    <property type="term" value="C:plasma membrane"/>
    <property type="evidence" value="ECO:0007669"/>
    <property type="project" value="UniProtKB-SubCell"/>
</dbReference>
<name>A0ABD2PXD3_9PLAT</name>
<dbReference type="InterPro" id="IPR000276">
    <property type="entry name" value="GPCR_Rhodpsn"/>
</dbReference>
<evidence type="ECO:0000256" key="4">
    <source>
        <dbReference type="ARBA" id="ARBA00022989"/>
    </source>
</evidence>
<evidence type="ECO:0000313" key="14">
    <source>
        <dbReference type="Proteomes" id="UP001626550"/>
    </source>
</evidence>
<keyword evidence="4 11" id="KW-1133">Transmembrane helix</keyword>
<evidence type="ECO:0000256" key="7">
    <source>
        <dbReference type="ARBA" id="ARBA00023170"/>
    </source>
</evidence>
<keyword evidence="9 10" id="KW-0807">Transducer</keyword>
<keyword evidence="8" id="KW-0325">Glycoprotein</keyword>
<feature type="transmembrane region" description="Helical" evidence="11">
    <location>
        <begin position="271"/>
        <end position="293"/>
    </location>
</feature>
<feature type="transmembrane region" description="Helical" evidence="11">
    <location>
        <begin position="165"/>
        <end position="191"/>
    </location>
</feature>
<keyword evidence="3 10" id="KW-0812">Transmembrane</keyword>
<sequence length="314" mass="36181">MPVDIEDVAVILAVSLLFTVVVFGNALILWIIFTDRRFKSIQYIYYSSLAVADFLLGVTVLPFSLLNEILGHWILSIWLCVAWLSMDVLLCTASILSLCLISLDRFWLIRYPTKYSKSRRNAKLMVVGVWMLALVISLPSLYYLPSQEKTGEENFQCKLNQNLNYAIYSSTGSFFVPLLFILVINASILSLTRRRAKMRQQLAQRASVTEKSFQSPESIVQERKKRLNKQQERKATLVLGLVVGAFVICWLPFFVTYLMRLKCHNCIPDRAFAFFFWLGYCNSAINPIIYSIFNQDFRETIKQVLAKLLCCRKS</sequence>
<evidence type="ECO:0000256" key="6">
    <source>
        <dbReference type="ARBA" id="ARBA00023136"/>
    </source>
</evidence>
<evidence type="ECO:0000256" key="3">
    <source>
        <dbReference type="ARBA" id="ARBA00022692"/>
    </source>
</evidence>
<accession>A0ABD2PXD3</accession>
<evidence type="ECO:0000256" key="2">
    <source>
        <dbReference type="ARBA" id="ARBA00022475"/>
    </source>
</evidence>